<sequence length="189" mass="21373">MKPAVLLTRWVKLKYEGNLIKRSGEPYFTHLAAVAKMAQFAACMGYETGLCHDLLEDTSTTENELLNALTSFGYTRSEAGYIANCVVELTDVFTPDVYPHLSKKKRKAKEGLRLTTISPEAQTIKYCDLIDNISWVMQYDKKHASKYLLKKQRLLSAMMNGDKELYQKALNKIKKGLDVLANSSHTSLQ</sequence>
<name>A0ABZ0TEC0_9SPHI</name>
<dbReference type="RefSeq" id="WP_321560707.1">
    <property type="nucleotide sequence ID" value="NZ_CP139558.1"/>
</dbReference>
<keyword evidence="2" id="KW-1185">Reference proteome</keyword>
<dbReference type="EMBL" id="CP139558">
    <property type="protein sequence ID" value="WPU91541.1"/>
    <property type="molecule type" value="Genomic_DNA"/>
</dbReference>
<dbReference type="CDD" id="cd00077">
    <property type="entry name" value="HDc"/>
    <property type="match status" value="1"/>
</dbReference>
<accession>A0ABZ0TEC0</accession>
<protein>
    <recommendedName>
        <fullName evidence="3">HD domain-containing protein</fullName>
    </recommendedName>
</protein>
<dbReference type="SUPFAM" id="SSF109604">
    <property type="entry name" value="HD-domain/PDEase-like"/>
    <property type="match status" value="1"/>
</dbReference>
<proteinExistence type="predicted"/>
<evidence type="ECO:0008006" key="3">
    <source>
        <dbReference type="Google" id="ProtNLM"/>
    </source>
</evidence>
<gene>
    <name evidence="1" type="ORF">SNE25_19670</name>
</gene>
<organism evidence="1 2">
    <name type="scientific">Mucilaginibacter sabulilitoris</name>
    <dbReference type="NCBI Taxonomy" id="1173583"/>
    <lineage>
        <taxon>Bacteria</taxon>
        <taxon>Pseudomonadati</taxon>
        <taxon>Bacteroidota</taxon>
        <taxon>Sphingobacteriia</taxon>
        <taxon>Sphingobacteriales</taxon>
        <taxon>Sphingobacteriaceae</taxon>
        <taxon>Mucilaginibacter</taxon>
    </lineage>
</organism>
<dbReference type="Gene3D" id="1.10.3210.10">
    <property type="entry name" value="Hypothetical protein af1432"/>
    <property type="match status" value="1"/>
</dbReference>
<evidence type="ECO:0000313" key="1">
    <source>
        <dbReference type="EMBL" id="WPU91541.1"/>
    </source>
</evidence>
<dbReference type="InterPro" id="IPR003607">
    <property type="entry name" value="HD/PDEase_dom"/>
</dbReference>
<dbReference type="Proteomes" id="UP001324380">
    <property type="component" value="Chromosome"/>
</dbReference>
<evidence type="ECO:0000313" key="2">
    <source>
        <dbReference type="Proteomes" id="UP001324380"/>
    </source>
</evidence>
<reference evidence="1 2" key="1">
    <citation type="submission" date="2023-11" db="EMBL/GenBank/DDBJ databases">
        <title>Analysis of the Genomes of Mucilaginibacter gossypii cycad 4 and M. sabulilitoris SNA2: microbes with the potential for plant growth promotion.</title>
        <authorList>
            <person name="Hirsch A.M."/>
            <person name="Humm E."/>
            <person name="Rubbi M."/>
            <person name="Del Vecchio G."/>
            <person name="Ha S.M."/>
            <person name="Pellegrini M."/>
            <person name="Gunsalus R.P."/>
        </authorList>
    </citation>
    <scope>NUCLEOTIDE SEQUENCE [LARGE SCALE GENOMIC DNA]</scope>
    <source>
        <strain evidence="1 2">SNA2</strain>
    </source>
</reference>